<dbReference type="Gene3D" id="3.40.50.1820">
    <property type="entry name" value="alpha/beta hydrolase"/>
    <property type="match status" value="1"/>
</dbReference>
<dbReference type="RefSeq" id="WP_290314857.1">
    <property type="nucleotide sequence ID" value="NZ_JAUFPN010000015.1"/>
</dbReference>
<dbReference type="InterPro" id="IPR050228">
    <property type="entry name" value="Carboxylesterase_BioH"/>
</dbReference>
<keyword evidence="2" id="KW-0378">Hydrolase</keyword>
<dbReference type="GO" id="GO:0016787">
    <property type="term" value="F:hydrolase activity"/>
    <property type="evidence" value="ECO:0007669"/>
    <property type="project" value="UniProtKB-KW"/>
</dbReference>
<protein>
    <submittedName>
        <fullName evidence="2">Alpha/beta hydrolase</fullName>
    </submittedName>
</protein>
<dbReference type="Proteomes" id="UP001529369">
    <property type="component" value="Unassembled WGS sequence"/>
</dbReference>
<keyword evidence="3" id="KW-1185">Reference proteome</keyword>
<dbReference type="PANTHER" id="PTHR43194:SF2">
    <property type="entry name" value="PEROXISOMAL MEMBRANE PROTEIN LPX1"/>
    <property type="match status" value="1"/>
</dbReference>
<evidence type="ECO:0000313" key="2">
    <source>
        <dbReference type="EMBL" id="MDN3563124.1"/>
    </source>
</evidence>
<accession>A0ABT8A077</accession>
<evidence type="ECO:0000259" key="1">
    <source>
        <dbReference type="Pfam" id="PF12697"/>
    </source>
</evidence>
<name>A0ABT8A077_9PROT</name>
<feature type="domain" description="AB hydrolase-1" evidence="1">
    <location>
        <begin position="25"/>
        <end position="261"/>
    </location>
</feature>
<gene>
    <name evidence="2" type="ORF">QWZ14_01870</name>
</gene>
<dbReference type="Pfam" id="PF12697">
    <property type="entry name" value="Abhydrolase_6"/>
    <property type="match status" value="1"/>
</dbReference>
<reference evidence="3" key="1">
    <citation type="journal article" date="2019" name="Int. J. Syst. Evol. Microbiol.">
        <title>The Global Catalogue of Microorganisms (GCM) 10K type strain sequencing project: providing services to taxonomists for standard genome sequencing and annotation.</title>
        <authorList>
            <consortium name="The Broad Institute Genomics Platform"/>
            <consortium name="The Broad Institute Genome Sequencing Center for Infectious Disease"/>
            <person name="Wu L."/>
            <person name="Ma J."/>
        </authorList>
    </citation>
    <scope>NUCLEOTIDE SEQUENCE [LARGE SCALE GENOMIC DNA]</scope>
    <source>
        <strain evidence="3">CECT 7131</strain>
    </source>
</reference>
<sequence length="272" mass="28405">MLKYHHVTSSRAFLSAATVGEGPPVIFLHSNAGDRREWYASMKGCVGTTHQAVAYDRRGFGETTAEREDHSAIADLIAVLDAVTDGAPAVLVGCSMGGKIALDATLRHPARVCGLVLIAPSVEGAPRPDHPPGIADTVAWAQAAEASGDPGRAAAAKARLWLDGPLASEGRVGGTARQLFLDMIGIALRTPAVGSNLDRAPAYGRLDVVTVPTLVVQGNLDFPHIQARSRHVAATVPGGSWHEIGGVGHLPALERPDEVASLVSNFLARYLG</sequence>
<dbReference type="InterPro" id="IPR000639">
    <property type="entry name" value="Epox_hydrolase-like"/>
</dbReference>
<dbReference type="InterPro" id="IPR029058">
    <property type="entry name" value="AB_hydrolase_fold"/>
</dbReference>
<dbReference type="PRINTS" id="PR00412">
    <property type="entry name" value="EPOXHYDRLASE"/>
</dbReference>
<comment type="caution">
    <text evidence="2">The sequence shown here is derived from an EMBL/GenBank/DDBJ whole genome shotgun (WGS) entry which is preliminary data.</text>
</comment>
<dbReference type="EMBL" id="JAUFPN010000015">
    <property type="protein sequence ID" value="MDN3563124.1"/>
    <property type="molecule type" value="Genomic_DNA"/>
</dbReference>
<organism evidence="2 3">
    <name type="scientific">Paeniroseomonas aquatica</name>
    <dbReference type="NCBI Taxonomy" id="373043"/>
    <lineage>
        <taxon>Bacteria</taxon>
        <taxon>Pseudomonadati</taxon>
        <taxon>Pseudomonadota</taxon>
        <taxon>Alphaproteobacteria</taxon>
        <taxon>Acetobacterales</taxon>
        <taxon>Acetobacteraceae</taxon>
        <taxon>Paeniroseomonas</taxon>
    </lineage>
</organism>
<dbReference type="PRINTS" id="PR00111">
    <property type="entry name" value="ABHYDROLASE"/>
</dbReference>
<evidence type="ECO:0000313" key="3">
    <source>
        <dbReference type="Proteomes" id="UP001529369"/>
    </source>
</evidence>
<dbReference type="InterPro" id="IPR000073">
    <property type="entry name" value="AB_hydrolase_1"/>
</dbReference>
<dbReference type="SUPFAM" id="SSF53474">
    <property type="entry name" value="alpha/beta-Hydrolases"/>
    <property type="match status" value="1"/>
</dbReference>
<dbReference type="PANTHER" id="PTHR43194">
    <property type="entry name" value="HYDROLASE ALPHA/BETA FOLD FAMILY"/>
    <property type="match status" value="1"/>
</dbReference>
<proteinExistence type="predicted"/>